<organism evidence="4 5">
    <name type="scientific">Flavobacterium paronense</name>
    <dbReference type="NCBI Taxonomy" id="1392775"/>
    <lineage>
        <taxon>Bacteria</taxon>
        <taxon>Pseudomonadati</taxon>
        <taxon>Bacteroidota</taxon>
        <taxon>Flavobacteriia</taxon>
        <taxon>Flavobacteriales</taxon>
        <taxon>Flavobacteriaceae</taxon>
        <taxon>Flavobacterium</taxon>
    </lineage>
</organism>
<evidence type="ECO:0000259" key="3">
    <source>
        <dbReference type="Pfam" id="PF18962"/>
    </source>
</evidence>
<dbReference type="InterPro" id="IPR026444">
    <property type="entry name" value="Secre_tail"/>
</dbReference>
<dbReference type="EMBL" id="JBHMFB010000044">
    <property type="protein sequence ID" value="MFB9090590.1"/>
    <property type="molecule type" value="Genomic_DNA"/>
</dbReference>
<evidence type="ECO:0000313" key="5">
    <source>
        <dbReference type="Proteomes" id="UP001589576"/>
    </source>
</evidence>
<keyword evidence="5" id="KW-1185">Reference proteome</keyword>
<protein>
    <submittedName>
        <fullName evidence="4">T9SS type A sorting domain-containing protein</fullName>
    </submittedName>
</protein>
<evidence type="ECO:0000313" key="4">
    <source>
        <dbReference type="EMBL" id="MFB9090590.1"/>
    </source>
</evidence>
<gene>
    <name evidence="4" type="ORF">ACFFUU_13320</name>
</gene>
<feature type="signal peptide" evidence="2">
    <location>
        <begin position="1"/>
        <end position="19"/>
    </location>
</feature>
<dbReference type="Pfam" id="PF18962">
    <property type="entry name" value="Por_Secre_tail"/>
    <property type="match status" value="1"/>
</dbReference>
<feature type="domain" description="Secretion system C-terminal sorting" evidence="3">
    <location>
        <begin position="274"/>
        <end position="345"/>
    </location>
</feature>
<feature type="chain" id="PRO_5045611996" evidence="2">
    <location>
        <begin position="20"/>
        <end position="347"/>
    </location>
</feature>
<dbReference type="NCBIfam" id="TIGR04183">
    <property type="entry name" value="Por_Secre_tail"/>
    <property type="match status" value="1"/>
</dbReference>
<proteinExistence type="predicted"/>
<name>A0ABV5GHH8_9FLAO</name>
<sequence length="347" mass="38458">MKKTLLIIALGFTFLTANAQVISTDNFDNYTLFYLTPDITGTASHQGYWLGWVTPNIGYDIDSFISTSYGNPSKGIEIEGFSNQYEPASKYLWKRYFPQLWNTRTSGNNTVEFQIDYIRPTIVRGTDDIQIMILDSSLSKVLAGFSFNEFGLITGRAYSYSTSNNTFGNFYYNLDDNFSTQLPVNIWMTLVLRFNKDTGDITFIIKNPNGSIFRQKTITGSGAGLDPAEIDFAIFADTTGSPNRLRADFDNYKVTALSSALAIDEVADESGFSVYPNPTTTEISISNKNGKGISSVVLTDINGRTVKQNTFDNSPSIQLNIADLSSGVYLMKIVSQEGTATKKIIKN</sequence>
<dbReference type="Proteomes" id="UP001589576">
    <property type="component" value="Unassembled WGS sequence"/>
</dbReference>
<dbReference type="RefSeq" id="WP_290284530.1">
    <property type="nucleotide sequence ID" value="NZ_JAUFQN010000019.1"/>
</dbReference>
<reference evidence="4 5" key="1">
    <citation type="submission" date="2024-09" db="EMBL/GenBank/DDBJ databases">
        <authorList>
            <person name="Sun Q."/>
            <person name="Mori K."/>
        </authorList>
    </citation>
    <scope>NUCLEOTIDE SEQUENCE [LARGE SCALE GENOMIC DNA]</scope>
    <source>
        <strain evidence="4 5">CECT 8460</strain>
    </source>
</reference>
<keyword evidence="1 2" id="KW-0732">Signal</keyword>
<comment type="caution">
    <text evidence="4">The sequence shown here is derived from an EMBL/GenBank/DDBJ whole genome shotgun (WGS) entry which is preliminary data.</text>
</comment>
<accession>A0ABV5GHH8</accession>
<evidence type="ECO:0000256" key="2">
    <source>
        <dbReference type="SAM" id="SignalP"/>
    </source>
</evidence>
<evidence type="ECO:0000256" key="1">
    <source>
        <dbReference type="ARBA" id="ARBA00022729"/>
    </source>
</evidence>